<protein>
    <submittedName>
        <fullName evidence="1">Uncharacterized protein</fullName>
    </submittedName>
</protein>
<proteinExistence type="predicted"/>
<name>A0A2S3ZKT9_9MICO</name>
<dbReference type="RefSeq" id="WP_103459542.1">
    <property type="nucleotide sequence ID" value="NZ_PPXD01000005.1"/>
</dbReference>
<keyword evidence="2" id="KW-1185">Reference proteome</keyword>
<sequence>MANQIIPFAPQDLIIIASGSEIRELTVFGSEEKQTRNGTELVQLRATVLLHGRTLGEVALQTAKSDFEAVHSGDVLVASGEGDIKFAGTNDDWGLRTTVYAQTVRKTGINAWDAVADAVKRAQPVVK</sequence>
<evidence type="ECO:0000313" key="1">
    <source>
        <dbReference type="EMBL" id="POH68956.1"/>
    </source>
</evidence>
<reference evidence="1 2" key="1">
    <citation type="submission" date="2018-01" db="EMBL/GenBank/DDBJ databases">
        <title>Cryobacterium sp. nov., from glaciers in China.</title>
        <authorList>
            <person name="Liu Q."/>
            <person name="Xin Y.-H."/>
        </authorList>
    </citation>
    <scope>NUCLEOTIDE SEQUENCE [LARGE SCALE GENOMIC DNA]</scope>
    <source>
        <strain evidence="1 2">TMN-42</strain>
    </source>
</reference>
<evidence type="ECO:0000313" key="2">
    <source>
        <dbReference type="Proteomes" id="UP000237340"/>
    </source>
</evidence>
<dbReference type="Proteomes" id="UP000237340">
    <property type="component" value="Unassembled WGS sequence"/>
</dbReference>
<accession>A0A2S3ZKT9</accession>
<gene>
    <name evidence="1" type="ORF">C3B61_03385</name>
</gene>
<organism evidence="1 2">
    <name type="scientific">Cryobacterium zongtaii</name>
    <dbReference type="NCBI Taxonomy" id="1259217"/>
    <lineage>
        <taxon>Bacteria</taxon>
        <taxon>Bacillati</taxon>
        <taxon>Actinomycetota</taxon>
        <taxon>Actinomycetes</taxon>
        <taxon>Micrococcales</taxon>
        <taxon>Microbacteriaceae</taxon>
        <taxon>Cryobacterium</taxon>
    </lineage>
</organism>
<dbReference type="EMBL" id="PPXD01000005">
    <property type="protein sequence ID" value="POH68956.1"/>
    <property type="molecule type" value="Genomic_DNA"/>
</dbReference>
<dbReference type="AlphaFoldDB" id="A0A2S3ZKT9"/>
<comment type="caution">
    <text evidence="1">The sequence shown here is derived from an EMBL/GenBank/DDBJ whole genome shotgun (WGS) entry which is preliminary data.</text>
</comment>